<dbReference type="Proteomes" id="UP000887569">
    <property type="component" value="Unplaced"/>
</dbReference>
<sequence>DLISDHCRRLQIFVSAAHLSKLKNYITTHIQPDVDYLEDETYEFPVANADCRVGTYWTRWCANRVGITWRILLSLCRQGSRFVRLGKQSCLRESRTLSTLFRDCD</sequence>
<name>A0A915ASY0_PARUN</name>
<evidence type="ECO:0000313" key="1">
    <source>
        <dbReference type="Proteomes" id="UP000887569"/>
    </source>
</evidence>
<accession>A0A915ASY0</accession>
<organism evidence="1 2">
    <name type="scientific">Parascaris univalens</name>
    <name type="common">Nematode worm</name>
    <dbReference type="NCBI Taxonomy" id="6257"/>
    <lineage>
        <taxon>Eukaryota</taxon>
        <taxon>Metazoa</taxon>
        <taxon>Ecdysozoa</taxon>
        <taxon>Nematoda</taxon>
        <taxon>Chromadorea</taxon>
        <taxon>Rhabditida</taxon>
        <taxon>Spirurina</taxon>
        <taxon>Ascaridomorpha</taxon>
        <taxon>Ascaridoidea</taxon>
        <taxon>Ascarididae</taxon>
        <taxon>Parascaris</taxon>
    </lineage>
</organism>
<keyword evidence="1" id="KW-1185">Reference proteome</keyword>
<reference evidence="2" key="1">
    <citation type="submission" date="2022-11" db="UniProtKB">
        <authorList>
            <consortium name="WormBaseParasite"/>
        </authorList>
    </citation>
    <scope>IDENTIFICATION</scope>
</reference>
<dbReference type="AlphaFoldDB" id="A0A915ASY0"/>
<protein>
    <submittedName>
        <fullName evidence="2">Helicase C-terminal domain-containing protein</fullName>
    </submittedName>
</protein>
<proteinExistence type="predicted"/>
<dbReference type="WBParaSite" id="PgR015_g044_t15">
    <property type="protein sequence ID" value="PgR015_g044_t15"/>
    <property type="gene ID" value="PgR015_g044"/>
</dbReference>
<evidence type="ECO:0000313" key="2">
    <source>
        <dbReference type="WBParaSite" id="PgR015_g044_t15"/>
    </source>
</evidence>